<dbReference type="SUPFAM" id="SSF50249">
    <property type="entry name" value="Nucleic acid-binding proteins"/>
    <property type="match status" value="1"/>
</dbReference>
<comment type="similarity">
    <text evidence="6">Belongs to the RuvA family.</text>
</comment>
<evidence type="ECO:0000256" key="5">
    <source>
        <dbReference type="ARBA" id="ARBA00023204"/>
    </source>
</evidence>
<evidence type="ECO:0000313" key="10">
    <source>
        <dbReference type="Proteomes" id="UP000463470"/>
    </source>
</evidence>
<dbReference type="SUPFAM" id="SSF47781">
    <property type="entry name" value="RuvA domain 2-like"/>
    <property type="match status" value="1"/>
</dbReference>
<evidence type="ECO:0000256" key="6">
    <source>
        <dbReference type="HAMAP-Rule" id="MF_00031"/>
    </source>
</evidence>
<keyword evidence="3 6" id="KW-0238">DNA-binding</keyword>
<dbReference type="InterPro" id="IPR012340">
    <property type="entry name" value="NA-bd_OB-fold"/>
</dbReference>
<dbReference type="Pfam" id="PF14520">
    <property type="entry name" value="HHH_5"/>
    <property type="match status" value="1"/>
</dbReference>
<comment type="subunit">
    <text evidence="6">Homotetramer. Forms an RuvA(8)-RuvB(12)-Holliday junction (HJ) complex. HJ DNA is sandwiched between 2 RuvA tetramers; dsDNA enters through RuvA and exits via RuvB. An RuvB hexamer assembles on each DNA strand where it exits the tetramer. Each RuvB hexamer is contacted by two RuvA subunits (via domain III) on 2 adjacent RuvB subunits; this complex drives branch migration. In the full resolvosome a probable DNA-RuvA(4)-RuvB(12)-RuvC(2) complex forms which resolves the HJ.</text>
</comment>
<dbReference type="HAMAP" id="MF_00031">
    <property type="entry name" value="DNA_HJ_migration_RuvA"/>
    <property type="match status" value="1"/>
</dbReference>
<dbReference type="SMART" id="SM00278">
    <property type="entry name" value="HhH1"/>
    <property type="match status" value="2"/>
</dbReference>
<feature type="region of interest" description="Domain III" evidence="6">
    <location>
        <begin position="203"/>
        <end position="264"/>
    </location>
</feature>
<proteinExistence type="inferred from homology"/>
<organism evidence="9 10">
    <name type="scientific">Heliomicrobium undosum</name>
    <dbReference type="NCBI Taxonomy" id="121734"/>
    <lineage>
        <taxon>Bacteria</taxon>
        <taxon>Bacillati</taxon>
        <taxon>Bacillota</taxon>
        <taxon>Clostridia</taxon>
        <taxon>Eubacteriales</taxon>
        <taxon>Heliobacteriaceae</taxon>
        <taxon>Heliomicrobium</taxon>
    </lineage>
</organism>
<feature type="compositionally biased region" description="Polar residues" evidence="7">
    <location>
        <begin position="143"/>
        <end position="153"/>
    </location>
</feature>
<dbReference type="InterPro" id="IPR000085">
    <property type="entry name" value="RuvA"/>
</dbReference>
<dbReference type="Gene3D" id="1.10.8.10">
    <property type="entry name" value="DNA helicase RuvA subunit, C-terminal domain"/>
    <property type="match status" value="1"/>
</dbReference>
<dbReference type="GO" id="GO:0048476">
    <property type="term" value="C:Holliday junction resolvase complex"/>
    <property type="evidence" value="ECO:0007669"/>
    <property type="project" value="UniProtKB-UniRule"/>
</dbReference>
<dbReference type="EMBL" id="WXEY01000022">
    <property type="protein sequence ID" value="MZP30946.1"/>
    <property type="molecule type" value="Genomic_DNA"/>
</dbReference>
<dbReference type="SUPFAM" id="SSF46929">
    <property type="entry name" value="DNA helicase RuvA subunit, C-terminal domain"/>
    <property type="match status" value="1"/>
</dbReference>
<dbReference type="NCBIfam" id="TIGR00084">
    <property type="entry name" value="ruvA"/>
    <property type="match status" value="1"/>
</dbReference>
<evidence type="ECO:0000256" key="4">
    <source>
        <dbReference type="ARBA" id="ARBA00023172"/>
    </source>
</evidence>
<keyword evidence="5 6" id="KW-0234">DNA repair</keyword>
<dbReference type="AlphaFoldDB" id="A0A845L5G0"/>
<dbReference type="Proteomes" id="UP000463470">
    <property type="component" value="Unassembled WGS sequence"/>
</dbReference>
<dbReference type="Gene3D" id="1.10.150.20">
    <property type="entry name" value="5' to 3' exonuclease, C-terminal subdomain"/>
    <property type="match status" value="1"/>
</dbReference>
<comment type="domain">
    <text evidence="6">Has three domains with a flexible linker between the domains II and III and assumes an 'L' shape. Domain III is highly mobile and contacts RuvB.</text>
</comment>
<comment type="function">
    <text evidence="6">The RuvA-RuvB-RuvC complex processes Holliday junction (HJ) DNA during genetic recombination and DNA repair, while the RuvA-RuvB complex plays an important role in the rescue of blocked DNA replication forks via replication fork reversal (RFR). RuvA specifically binds to HJ cruciform DNA, conferring on it an open structure. The RuvB hexamer acts as an ATP-dependent pump, pulling dsDNA into and through the RuvAB complex. HJ branch migration allows RuvC to scan DNA until it finds its consensus sequence, where it cleaves and resolves the cruciform DNA.</text>
</comment>
<dbReference type="InterPro" id="IPR010994">
    <property type="entry name" value="RuvA_2-like"/>
</dbReference>
<dbReference type="GO" id="GO:0009378">
    <property type="term" value="F:four-way junction helicase activity"/>
    <property type="evidence" value="ECO:0007669"/>
    <property type="project" value="InterPro"/>
</dbReference>
<keyword evidence="10" id="KW-1185">Reference proteome</keyword>
<evidence type="ECO:0000256" key="2">
    <source>
        <dbReference type="ARBA" id="ARBA00022763"/>
    </source>
</evidence>
<accession>A0A845L5G0</accession>
<dbReference type="GO" id="GO:0006281">
    <property type="term" value="P:DNA repair"/>
    <property type="evidence" value="ECO:0007669"/>
    <property type="project" value="UniProtKB-UniRule"/>
</dbReference>
<gene>
    <name evidence="6 9" type="primary">ruvA</name>
    <name evidence="9" type="ORF">GTO91_14610</name>
</gene>
<sequence>MIAFLRGRLAGLGDDCLLLDVAGVGYRVFVPATMLSALPRAGREILIHTFYHTREDQVSLYGFLTEEELEFFRLLLEVSGVGPKVGLAILSAYSAVEVQRAIIAEDVLALTRIPGIGRKTAQRLVIELRDKLLKQGLRVVRVQPSSQEQNGQDHLQRETSPESLEELSPERASLQDHSLKEPSPDQRASEGTAQPARRRKKAVPAEAGRMWKTLPRDEAFSALQVLGYTANEARDALVEAAAHVSPDADVEAWIKGALRFLGSQ</sequence>
<dbReference type="Gene3D" id="2.40.50.140">
    <property type="entry name" value="Nucleic acid-binding proteins"/>
    <property type="match status" value="1"/>
</dbReference>
<keyword evidence="4 6" id="KW-0233">DNA recombination</keyword>
<dbReference type="Pfam" id="PF07499">
    <property type="entry name" value="RuvA_C"/>
    <property type="match status" value="1"/>
</dbReference>
<name>A0A845L5G0_9FIRM</name>
<dbReference type="GO" id="GO:0006310">
    <property type="term" value="P:DNA recombination"/>
    <property type="evidence" value="ECO:0007669"/>
    <property type="project" value="UniProtKB-UniRule"/>
</dbReference>
<feature type="domain" description="Helix-hairpin-helix DNA-binding motif class 1" evidence="8">
    <location>
        <begin position="108"/>
        <end position="127"/>
    </location>
</feature>
<dbReference type="GO" id="GO:0005524">
    <property type="term" value="F:ATP binding"/>
    <property type="evidence" value="ECO:0007669"/>
    <property type="project" value="InterPro"/>
</dbReference>
<comment type="caution">
    <text evidence="9">The sequence shown here is derived from an EMBL/GenBank/DDBJ whole genome shotgun (WGS) entry which is preliminary data.</text>
</comment>
<feature type="region of interest" description="Disordered" evidence="7">
    <location>
        <begin position="143"/>
        <end position="206"/>
    </location>
</feature>
<comment type="caution">
    <text evidence="6">Lacks conserved residue(s) required for the propagation of feature annotation.</text>
</comment>
<evidence type="ECO:0000256" key="1">
    <source>
        <dbReference type="ARBA" id="ARBA00022490"/>
    </source>
</evidence>
<comment type="subcellular location">
    <subcellularLocation>
        <location evidence="6">Cytoplasm</location>
    </subcellularLocation>
</comment>
<protein>
    <recommendedName>
        <fullName evidence="6">Holliday junction branch migration complex subunit RuvA</fullName>
    </recommendedName>
</protein>
<feature type="region of interest" description="Domain I" evidence="6">
    <location>
        <begin position="1"/>
        <end position="64"/>
    </location>
</feature>
<dbReference type="GO" id="GO:0009379">
    <property type="term" value="C:Holliday junction helicase complex"/>
    <property type="evidence" value="ECO:0007669"/>
    <property type="project" value="InterPro"/>
</dbReference>
<keyword evidence="9" id="KW-0378">Hydrolase</keyword>
<keyword evidence="2 6" id="KW-0227">DNA damage</keyword>
<dbReference type="InterPro" id="IPR011114">
    <property type="entry name" value="RuvA_C"/>
</dbReference>
<evidence type="ECO:0000259" key="8">
    <source>
        <dbReference type="SMART" id="SM00278"/>
    </source>
</evidence>
<dbReference type="GO" id="GO:0016787">
    <property type="term" value="F:hydrolase activity"/>
    <property type="evidence" value="ECO:0007669"/>
    <property type="project" value="UniProtKB-KW"/>
</dbReference>
<dbReference type="CDD" id="cd14332">
    <property type="entry name" value="UBA_RuvA_C"/>
    <property type="match status" value="1"/>
</dbReference>
<feature type="domain" description="Helix-hairpin-helix DNA-binding motif class 1" evidence="8">
    <location>
        <begin position="73"/>
        <end position="92"/>
    </location>
</feature>
<dbReference type="RefSeq" id="WP_161259467.1">
    <property type="nucleotide sequence ID" value="NZ_WXEY01000022.1"/>
</dbReference>
<keyword evidence="1 6" id="KW-0963">Cytoplasm</keyword>
<feature type="compositionally biased region" description="Basic and acidic residues" evidence="7">
    <location>
        <begin position="173"/>
        <end position="188"/>
    </location>
</feature>
<dbReference type="InterPro" id="IPR013849">
    <property type="entry name" value="DNA_helicase_Holl-junc_RuvA_I"/>
</dbReference>
<dbReference type="InterPro" id="IPR036267">
    <property type="entry name" value="RuvA_C_sf"/>
</dbReference>
<evidence type="ECO:0000256" key="3">
    <source>
        <dbReference type="ARBA" id="ARBA00023125"/>
    </source>
</evidence>
<dbReference type="Pfam" id="PF01330">
    <property type="entry name" value="RuvA_N"/>
    <property type="match status" value="1"/>
</dbReference>
<dbReference type="InterPro" id="IPR003583">
    <property type="entry name" value="Hlx-hairpin-Hlx_DNA-bd_motif"/>
</dbReference>
<dbReference type="OrthoDB" id="5293449at2"/>
<evidence type="ECO:0000256" key="7">
    <source>
        <dbReference type="SAM" id="MobiDB-lite"/>
    </source>
</evidence>
<dbReference type="GO" id="GO:0000400">
    <property type="term" value="F:four-way junction DNA binding"/>
    <property type="evidence" value="ECO:0007669"/>
    <property type="project" value="UniProtKB-UniRule"/>
</dbReference>
<dbReference type="GO" id="GO:0005737">
    <property type="term" value="C:cytoplasm"/>
    <property type="evidence" value="ECO:0007669"/>
    <property type="project" value="UniProtKB-SubCell"/>
</dbReference>
<evidence type="ECO:0000313" key="9">
    <source>
        <dbReference type="EMBL" id="MZP30946.1"/>
    </source>
</evidence>
<reference evidence="9 10" key="1">
    <citation type="submission" date="2020-01" db="EMBL/GenBank/DDBJ databases">
        <title>Whole-genome sequence of Heliobacterium undosum DSM 13378.</title>
        <authorList>
            <person name="Kyndt J.A."/>
            <person name="Meyer T.E."/>
        </authorList>
    </citation>
    <scope>NUCLEOTIDE SEQUENCE [LARGE SCALE GENOMIC DNA]</scope>
    <source>
        <strain evidence="9 10">DSM 13378</strain>
    </source>
</reference>